<feature type="domain" description="Rho-GAP" evidence="3">
    <location>
        <begin position="610"/>
        <end position="800"/>
    </location>
</feature>
<feature type="compositionally biased region" description="Low complexity" evidence="2">
    <location>
        <begin position="309"/>
        <end position="328"/>
    </location>
</feature>
<dbReference type="Gene3D" id="1.10.555.10">
    <property type="entry name" value="Rho GTPase activation protein"/>
    <property type="match status" value="1"/>
</dbReference>
<dbReference type="OrthoDB" id="79452at2759"/>
<accession>A0A267H988</accession>
<evidence type="ECO:0000313" key="5">
    <source>
        <dbReference type="Proteomes" id="UP000215902"/>
    </source>
</evidence>
<dbReference type="Proteomes" id="UP000215902">
    <property type="component" value="Unassembled WGS sequence"/>
</dbReference>
<dbReference type="InterPro" id="IPR008936">
    <property type="entry name" value="Rho_GTPase_activation_prot"/>
</dbReference>
<protein>
    <recommendedName>
        <fullName evidence="3">Rho-GAP domain-containing protein</fullName>
    </recommendedName>
</protein>
<feature type="region of interest" description="Disordered" evidence="2">
    <location>
        <begin position="412"/>
        <end position="433"/>
    </location>
</feature>
<dbReference type="GO" id="GO:0005737">
    <property type="term" value="C:cytoplasm"/>
    <property type="evidence" value="ECO:0007669"/>
    <property type="project" value="TreeGrafter"/>
</dbReference>
<dbReference type="PANTHER" id="PTHR23176">
    <property type="entry name" value="RHO/RAC/CDC GTPASE-ACTIVATING PROTEIN"/>
    <property type="match status" value="1"/>
</dbReference>
<feature type="region of interest" description="Disordered" evidence="2">
    <location>
        <begin position="1"/>
        <end position="42"/>
    </location>
</feature>
<feature type="region of interest" description="Disordered" evidence="2">
    <location>
        <begin position="79"/>
        <end position="194"/>
    </location>
</feature>
<dbReference type="SUPFAM" id="SSF48350">
    <property type="entry name" value="GTPase activation domain, GAP"/>
    <property type="match status" value="1"/>
</dbReference>
<feature type="compositionally biased region" description="Low complexity" evidence="2">
    <location>
        <begin position="136"/>
        <end position="157"/>
    </location>
</feature>
<evidence type="ECO:0000256" key="1">
    <source>
        <dbReference type="ARBA" id="ARBA00022468"/>
    </source>
</evidence>
<proteinExistence type="predicted"/>
<dbReference type="GO" id="GO:0007165">
    <property type="term" value="P:signal transduction"/>
    <property type="evidence" value="ECO:0007669"/>
    <property type="project" value="InterPro"/>
</dbReference>
<sequence length="802" mass="84910">MSAGNASSDEVQQRRPLSTFQQSRPAQQPKQQQQQQKIFHSVIDPTFGHLDIATTSTAGTAVTATPVAIPSVAAVATEAAPTTAADEAADVAAASLSAAAELSPPDSQLDSRSFDSLTGQLDGEGDGDGEGEREGGAAVDVAEVDGGAPTTIEEVQQGGVGGGASSDEGLISGEDDEEPPDGFGVDDGGSGVVSRGTFRRKFEASLRQKAAADSAEQDRRRCASMAAAMAATSSVDEDNEGGGSGGVALRSEEVRRRIESTVIQTARASAALPGAGEPAPAAGEVSKTASIAKTDTSTNSKPTIRSMFSTGSTGSPAPAATGPASAATLPSGQPISAGWRVEGGGPSGDPRVFLFGEPSMSLGFLATGAPGSEQQQQPQSQQPPKSARLEISLPIGHIQETRKEGIVRLTKLSGQSGGGKQQSSGKKSAQQSTQQSQLYRLLLTGPDLVFYKADKKASDKKPEFALNVAATEISSCAPTSPSPSAASTDAADSETDLRLRYPGSSASQSESAALDDSLSRYAHLYPGGASSEYLLHWEDPKQRKEWSVALKYAKDLLMQRMYAKTAGRPIDWGSRRVSIAQRLNDFFRKRPALNELVDRGIVRNEPVFGSTLRLICQHERSEVPNFLRRCLQAVESHGLDAEGIYRLAGNAATVQKLRLMVDQQEDYDLSVGWDIHVLTSALKTFLRELKEPVIPSDTFQIISNHFKSSEKPSVKREAIRQALRSLPSTNYASLRLLCEHLAKVVSQSDQSQMNSRNLALMFGPNLVLPDAAGAGLCPTSNLMYQNQVVEYIMLESSKLFAD</sequence>
<feature type="compositionally biased region" description="Polar residues" evidence="2">
    <location>
        <begin position="108"/>
        <end position="119"/>
    </location>
</feature>
<dbReference type="PROSITE" id="PS50238">
    <property type="entry name" value="RHOGAP"/>
    <property type="match status" value="1"/>
</dbReference>
<reference evidence="4 5" key="1">
    <citation type="submission" date="2017-06" db="EMBL/GenBank/DDBJ databases">
        <title>A platform for efficient transgenesis in Macrostomum lignano, a flatworm model organism for stem cell research.</title>
        <authorList>
            <person name="Berezikov E."/>
        </authorList>
    </citation>
    <scope>NUCLEOTIDE SEQUENCE [LARGE SCALE GENOMIC DNA]</scope>
    <source>
        <strain evidence="4">DV1</strain>
        <tissue evidence="4">Whole organism</tissue>
    </source>
</reference>
<dbReference type="PANTHER" id="PTHR23176:SF129">
    <property type="entry name" value="RHO GTPASE ACTIVATING PROTEIN AT 16F, ISOFORM E-RELATED"/>
    <property type="match status" value="1"/>
</dbReference>
<gene>
    <name evidence="4" type="ORF">BOX15_Mlig022336g1</name>
</gene>
<dbReference type="Pfam" id="PF00620">
    <property type="entry name" value="RhoGAP"/>
    <property type="match status" value="1"/>
</dbReference>
<feature type="compositionally biased region" description="Low complexity" evidence="2">
    <location>
        <begin position="21"/>
        <end position="37"/>
    </location>
</feature>
<feature type="compositionally biased region" description="Low complexity" evidence="2">
    <location>
        <begin position="475"/>
        <end position="490"/>
    </location>
</feature>
<organism evidence="4 5">
    <name type="scientific">Macrostomum lignano</name>
    <dbReference type="NCBI Taxonomy" id="282301"/>
    <lineage>
        <taxon>Eukaryota</taxon>
        <taxon>Metazoa</taxon>
        <taxon>Spiralia</taxon>
        <taxon>Lophotrochozoa</taxon>
        <taxon>Platyhelminthes</taxon>
        <taxon>Rhabditophora</taxon>
        <taxon>Macrostomorpha</taxon>
        <taxon>Macrostomida</taxon>
        <taxon>Macrostomidae</taxon>
        <taxon>Macrostomum</taxon>
    </lineage>
</organism>
<name>A0A267H988_9PLAT</name>
<evidence type="ECO:0000313" key="4">
    <source>
        <dbReference type="EMBL" id="PAA94858.1"/>
    </source>
</evidence>
<dbReference type="AlphaFoldDB" id="A0A267H988"/>
<keyword evidence="1" id="KW-0343">GTPase activation</keyword>
<dbReference type="EMBL" id="NIVC01000001">
    <property type="protein sequence ID" value="PAA94858.1"/>
    <property type="molecule type" value="Genomic_DNA"/>
</dbReference>
<feature type="compositionally biased region" description="Polar residues" evidence="2">
    <location>
        <begin position="287"/>
        <end position="308"/>
    </location>
</feature>
<feature type="region of interest" description="Disordered" evidence="2">
    <location>
        <begin position="475"/>
        <end position="494"/>
    </location>
</feature>
<feature type="compositionally biased region" description="Low complexity" evidence="2">
    <location>
        <begin position="374"/>
        <end position="384"/>
    </location>
</feature>
<feature type="compositionally biased region" description="Low complexity" evidence="2">
    <location>
        <begin position="421"/>
        <end position="433"/>
    </location>
</feature>
<dbReference type="InterPro" id="IPR050729">
    <property type="entry name" value="Rho-GAP"/>
</dbReference>
<keyword evidence="5" id="KW-1185">Reference proteome</keyword>
<feature type="region of interest" description="Disordered" evidence="2">
    <location>
        <begin position="208"/>
        <end position="252"/>
    </location>
</feature>
<feature type="region of interest" description="Disordered" evidence="2">
    <location>
        <begin position="363"/>
        <end position="386"/>
    </location>
</feature>
<dbReference type="STRING" id="282301.A0A267H988"/>
<feature type="region of interest" description="Disordered" evidence="2">
    <location>
        <begin position="267"/>
        <end position="349"/>
    </location>
</feature>
<evidence type="ECO:0000256" key="2">
    <source>
        <dbReference type="SAM" id="MobiDB-lite"/>
    </source>
</evidence>
<comment type="caution">
    <text evidence="4">The sequence shown here is derived from an EMBL/GenBank/DDBJ whole genome shotgun (WGS) entry which is preliminary data.</text>
</comment>
<dbReference type="SMART" id="SM00324">
    <property type="entry name" value="RhoGAP"/>
    <property type="match status" value="1"/>
</dbReference>
<dbReference type="InterPro" id="IPR000198">
    <property type="entry name" value="RhoGAP_dom"/>
</dbReference>
<evidence type="ECO:0000259" key="3">
    <source>
        <dbReference type="PROSITE" id="PS50238"/>
    </source>
</evidence>
<feature type="compositionally biased region" description="Low complexity" evidence="2">
    <location>
        <begin position="268"/>
        <end position="283"/>
    </location>
</feature>
<feature type="compositionally biased region" description="Low complexity" evidence="2">
    <location>
        <begin position="79"/>
        <end position="107"/>
    </location>
</feature>
<feature type="compositionally biased region" description="Low complexity" evidence="2">
    <location>
        <begin position="223"/>
        <end position="234"/>
    </location>
</feature>
<feature type="compositionally biased region" description="Polar residues" evidence="2">
    <location>
        <begin position="1"/>
        <end position="20"/>
    </location>
</feature>
<dbReference type="GO" id="GO:0005096">
    <property type="term" value="F:GTPase activator activity"/>
    <property type="evidence" value="ECO:0007669"/>
    <property type="project" value="UniProtKB-KW"/>
</dbReference>